<organism evidence="1 2">
    <name type="scientific">Catellatospora bangladeshensis</name>
    <dbReference type="NCBI Taxonomy" id="310355"/>
    <lineage>
        <taxon>Bacteria</taxon>
        <taxon>Bacillati</taxon>
        <taxon>Actinomycetota</taxon>
        <taxon>Actinomycetes</taxon>
        <taxon>Micromonosporales</taxon>
        <taxon>Micromonosporaceae</taxon>
        <taxon>Catellatospora</taxon>
    </lineage>
</organism>
<protein>
    <recommendedName>
        <fullName evidence="3">Secreted protein</fullName>
    </recommendedName>
</protein>
<sequence>MPRPLLFLDVDGPLNPYAAKPCRRPEGYLTHRMALPSLQGYDLMGRRIKPLRVWLRPDHGPRLLALPYDLVWATTWTGEANEWISPVLGLPELPVVHWPQPRPDGSDGLHFKTRALVAWADGRDFAWVDDELTEADAQWIGAHHPGRALPYRVDPRHGLREDDFAALSAWA</sequence>
<evidence type="ECO:0008006" key="3">
    <source>
        <dbReference type="Google" id="ProtNLM"/>
    </source>
</evidence>
<keyword evidence="2" id="KW-1185">Reference proteome</keyword>
<evidence type="ECO:0000313" key="1">
    <source>
        <dbReference type="EMBL" id="GIF86313.1"/>
    </source>
</evidence>
<dbReference type="AlphaFoldDB" id="A0A8J3JWH3"/>
<proteinExistence type="predicted"/>
<name>A0A8J3JWH3_9ACTN</name>
<dbReference type="RefSeq" id="WP_203757211.1">
    <property type="nucleotide sequence ID" value="NZ_BONF01000065.1"/>
</dbReference>
<dbReference type="Proteomes" id="UP000601223">
    <property type="component" value="Unassembled WGS sequence"/>
</dbReference>
<gene>
    <name evidence="1" type="ORF">Cba03nite_76620</name>
</gene>
<accession>A0A8J3JWH3</accession>
<comment type="caution">
    <text evidence="1">The sequence shown here is derived from an EMBL/GenBank/DDBJ whole genome shotgun (WGS) entry which is preliminary data.</text>
</comment>
<dbReference type="EMBL" id="BONF01000065">
    <property type="protein sequence ID" value="GIF86313.1"/>
    <property type="molecule type" value="Genomic_DNA"/>
</dbReference>
<evidence type="ECO:0000313" key="2">
    <source>
        <dbReference type="Proteomes" id="UP000601223"/>
    </source>
</evidence>
<reference evidence="1 2" key="1">
    <citation type="submission" date="2021-01" db="EMBL/GenBank/DDBJ databases">
        <title>Whole genome shotgun sequence of Catellatospora bangladeshensis NBRC 107357.</title>
        <authorList>
            <person name="Komaki H."/>
            <person name="Tamura T."/>
        </authorList>
    </citation>
    <scope>NUCLEOTIDE SEQUENCE [LARGE SCALE GENOMIC DNA]</scope>
    <source>
        <strain evidence="1 2">NBRC 107357</strain>
    </source>
</reference>